<sequence>MDVELLEWADILVIAPLSANTLAKIAGGLCDDLLTSTVRAWNPMKKLVFAAPSMSPFTWKNPLTKEQCLCIVNLGITIIQPVKRRSGAEEYETGAMAEPSDISRYISGGQCDDLLSSIARGWDYSKPFFVAPSMDPSTWRNPFTQRHCVRIKNLGISVIPPASEKLEFFASSDEEGEDKTGAMPEPSEISYTVRISNQIYWS</sequence>
<evidence type="ECO:0000313" key="10">
    <source>
        <dbReference type="EMBL" id="KYP64264.1"/>
    </source>
</evidence>
<evidence type="ECO:0000313" key="11">
    <source>
        <dbReference type="Proteomes" id="UP000075243"/>
    </source>
</evidence>
<dbReference type="PANTHER" id="PTHR14359:SF6">
    <property type="entry name" value="PHOSPHOPANTOTHENOYLCYSTEINE DECARBOXYLASE"/>
    <property type="match status" value="1"/>
</dbReference>
<dbReference type="InterPro" id="IPR003382">
    <property type="entry name" value="Flavoprotein"/>
</dbReference>
<name>A0A151TB83_CAJCA</name>
<dbReference type="EC" id="4.1.1.36" evidence="8"/>
<dbReference type="Pfam" id="PF02441">
    <property type="entry name" value="Flavoprotein"/>
    <property type="match status" value="1"/>
</dbReference>
<dbReference type="EMBL" id="CM003609">
    <property type="protein sequence ID" value="KYP64264.1"/>
    <property type="molecule type" value="Genomic_DNA"/>
</dbReference>
<protein>
    <recommendedName>
        <fullName evidence="8">phosphopantothenoylcysteine decarboxylase</fullName>
        <ecNumber evidence="8">4.1.1.36</ecNumber>
    </recommendedName>
</protein>
<keyword evidence="3" id="KW-0288">FMN</keyword>
<gene>
    <name evidence="10" type="ORF">KK1_018856</name>
</gene>
<keyword evidence="5" id="KW-0173">Coenzyme A biosynthesis</keyword>
<keyword evidence="2" id="KW-0341">Growth regulation</keyword>
<reference evidence="10 11" key="1">
    <citation type="journal article" date="2012" name="Nat. Biotechnol.">
        <title>Draft genome sequence of pigeonpea (Cajanus cajan), an orphan legume crop of resource-poor farmers.</title>
        <authorList>
            <person name="Varshney R.K."/>
            <person name="Chen W."/>
            <person name="Li Y."/>
            <person name="Bharti A.K."/>
            <person name="Saxena R.K."/>
            <person name="Schlueter J.A."/>
            <person name="Donoghue M.T."/>
            <person name="Azam S."/>
            <person name="Fan G."/>
            <person name="Whaley A.M."/>
            <person name="Farmer A.D."/>
            <person name="Sheridan J."/>
            <person name="Iwata A."/>
            <person name="Tuteja R."/>
            <person name="Penmetsa R.V."/>
            <person name="Wu W."/>
            <person name="Upadhyaya H.D."/>
            <person name="Yang S.P."/>
            <person name="Shah T."/>
            <person name="Saxena K.B."/>
            <person name="Michael T."/>
            <person name="McCombie W.R."/>
            <person name="Yang B."/>
            <person name="Zhang G."/>
            <person name="Yang H."/>
            <person name="Wang J."/>
            <person name="Spillane C."/>
            <person name="Cook D.R."/>
            <person name="May G.D."/>
            <person name="Xu X."/>
            <person name="Jackson S.A."/>
        </authorList>
    </citation>
    <scope>NUCLEOTIDE SEQUENCE [LARGE SCALE GENOMIC DNA]</scope>
    <source>
        <strain evidence="11">cv. Asha</strain>
    </source>
</reference>
<comment type="cofactor">
    <cofactor evidence="1">
        <name>FMN</name>
        <dbReference type="ChEBI" id="CHEBI:58210"/>
    </cofactor>
</comment>
<keyword evidence="3" id="KW-0285">Flavoprotein</keyword>
<keyword evidence="11" id="KW-1185">Reference proteome</keyword>
<evidence type="ECO:0000256" key="1">
    <source>
        <dbReference type="ARBA" id="ARBA00001917"/>
    </source>
</evidence>
<evidence type="ECO:0000256" key="8">
    <source>
        <dbReference type="ARBA" id="ARBA00066422"/>
    </source>
</evidence>
<evidence type="ECO:0000259" key="9">
    <source>
        <dbReference type="Pfam" id="PF02441"/>
    </source>
</evidence>
<dbReference type="SUPFAM" id="SSF52507">
    <property type="entry name" value="Homo-oligomeric flavin-containing Cys decarboxylases, HFCD"/>
    <property type="match status" value="2"/>
</dbReference>
<organism evidence="10 11">
    <name type="scientific">Cajanus cajan</name>
    <name type="common">Pigeon pea</name>
    <name type="synonym">Cajanus indicus</name>
    <dbReference type="NCBI Taxonomy" id="3821"/>
    <lineage>
        <taxon>Eukaryota</taxon>
        <taxon>Viridiplantae</taxon>
        <taxon>Streptophyta</taxon>
        <taxon>Embryophyta</taxon>
        <taxon>Tracheophyta</taxon>
        <taxon>Spermatophyta</taxon>
        <taxon>Magnoliopsida</taxon>
        <taxon>eudicotyledons</taxon>
        <taxon>Gunneridae</taxon>
        <taxon>Pentapetalae</taxon>
        <taxon>rosids</taxon>
        <taxon>fabids</taxon>
        <taxon>Fabales</taxon>
        <taxon>Fabaceae</taxon>
        <taxon>Papilionoideae</taxon>
        <taxon>50 kb inversion clade</taxon>
        <taxon>NPAAA clade</taxon>
        <taxon>indigoferoid/millettioid clade</taxon>
        <taxon>Phaseoleae</taxon>
        <taxon>Cajanus</taxon>
    </lineage>
</organism>
<dbReference type="GO" id="GO:0004633">
    <property type="term" value="F:phosphopantothenoylcysteine decarboxylase activity"/>
    <property type="evidence" value="ECO:0007669"/>
    <property type="project" value="UniProtKB-EC"/>
</dbReference>
<dbReference type="STRING" id="3821.A0A151TB83"/>
<evidence type="ECO:0000256" key="6">
    <source>
        <dbReference type="ARBA" id="ARBA00038350"/>
    </source>
</evidence>
<accession>A0A151TB83</accession>
<evidence type="ECO:0000256" key="7">
    <source>
        <dbReference type="ARBA" id="ARBA00060685"/>
    </source>
</evidence>
<comment type="pathway">
    <text evidence="7">Cofactor biosynthesis; coenzyme A biosynthesis; CoA from (R)-pantothenate: step 3/5.</text>
</comment>
<dbReference type="GO" id="GO:0010181">
    <property type="term" value="F:FMN binding"/>
    <property type="evidence" value="ECO:0007669"/>
    <property type="project" value="TreeGrafter"/>
</dbReference>
<dbReference type="PANTHER" id="PTHR14359">
    <property type="entry name" value="HOMO-OLIGOMERIC FLAVIN CONTAINING CYS DECARBOXYLASE FAMILY"/>
    <property type="match status" value="1"/>
</dbReference>
<dbReference type="GO" id="GO:0015937">
    <property type="term" value="P:coenzyme A biosynthetic process"/>
    <property type="evidence" value="ECO:0007669"/>
    <property type="project" value="UniProtKB-KW"/>
</dbReference>
<keyword evidence="10" id="KW-0456">Lyase</keyword>
<evidence type="ECO:0000256" key="4">
    <source>
        <dbReference type="ARBA" id="ARBA00022793"/>
    </source>
</evidence>
<dbReference type="GO" id="GO:0071513">
    <property type="term" value="C:phosphopantothenoylcysteine decarboxylase complex"/>
    <property type="evidence" value="ECO:0007669"/>
    <property type="project" value="TreeGrafter"/>
</dbReference>
<feature type="domain" description="Flavoprotein" evidence="9">
    <location>
        <begin position="3"/>
        <end position="102"/>
    </location>
</feature>
<proteinExistence type="inferred from homology"/>
<dbReference type="InterPro" id="IPR036551">
    <property type="entry name" value="Flavin_trans-like"/>
</dbReference>
<keyword evidence="4" id="KW-0210">Decarboxylase</keyword>
<evidence type="ECO:0000256" key="5">
    <source>
        <dbReference type="ARBA" id="ARBA00022993"/>
    </source>
</evidence>
<comment type="similarity">
    <text evidence="6">Belongs to the HFCD (homooligomeric flavin containing Cys decarboxylase) superfamily.</text>
</comment>
<evidence type="ECO:0000256" key="3">
    <source>
        <dbReference type="ARBA" id="ARBA00022643"/>
    </source>
</evidence>
<dbReference type="Gene3D" id="3.40.50.1950">
    <property type="entry name" value="Flavin prenyltransferase-like"/>
    <property type="match status" value="2"/>
</dbReference>
<evidence type="ECO:0000256" key="2">
    <source>
        <dbReference type="ARBA" id="ARBA00022604"/>
    </source>
</evidence>
<dbReference type="Proteomes" id="UP000075243">
    <property type="component" value="Chromosome 7"/>
</dbReference>
<dbReference type="Gramene" id="C.cajan_18321.t">
    <property type="protein sequence ID" value="C.cajan_18321.t"/>
    <property type="gene ID" value="C.cajan_18321"/>
</dbReference>
<dbReference type="AlphaFoldDB" id="A0A151TB83"/>